<dbReference type="Proteomes" id="UP000076609">
    <property type="component" value="Unassembled WGS sequence"/>
</dbReference>
<dbReference type="SUPFAM" id="SSF53098">
    <property type="entry name" value="Ribonuclease H-like"/>
    <property type="match status" value="1"/>
</dbReference>
<sequence length="276" mass="30212">MGIWQQRPRDDHPTEQVVAFDIETIVQDEPTDGSFPPIPRHQPVAAAFLAATRGTDGAHSFRLNVLVCHHNEEAQFYRKVDACLPAGVVGIGWNSKGFDLPVLRLQAMSHHMFGLPGLARQAQASRYDTTHCDLADQMSGYGSSRTLSLAAVCETLQIPVKTSIHGSDVGALWRAGDVEAVLGYVAEDTIATWIVWLHWAAWKNADPAELALPLADFAVWLQTTPELKPFRGFAECPPARWALAHAPGFRAARASADAELRLAQERDEQAFAASAR</sequence>
<comment type="caution">
    <text evidence="2">The sequence shown here is derived from an EMBL/GenBank/DDBJ whole genome shotgun (WGS) entry which is preliminary data.</text>
</comment>
<organism evidence="2 3">
    <name type="scientific">Sphingomonas hankookensis</name>
    <dbReference type="NCBI Taxonomy" id="563996"/>
    <lineage>
        <taxon>Bacteria</taxon>
        <taxon>Pseudomonadati</taxon>
        <taxon>Pseudomonadota</taxon>
        <taxon>Alphaproteobacteria</taxon>
        <taxon>Sphingomonadales</taxon>
        <taxon>Sphingomonadaceae</taxon>
        <taxon>Sphingomonas</taxon>
    </lineage>
</organism>
<dbReference type="Gene3D" id="3.30.420.10">
    <property type="entry name" value="Ribonuclease H-like superfamily/Ribonuclease H"/>
    <property type="match status" value="1"/>
</dbReference>
<feature type="domain" description="Predicted 3'-5' exonuclease PolB-like" evidence="1">
    <location>
        <begin position="35"/>
        <end position="203"/>
    </location>
</feature>
<keyword evidence="3" id="KW-1185">Reference proteome</keyword>
<dbReference type="InterPro" id="IPR012337">
    <property type="entry name" value="RNaseH-like_sf"/>
</dbReference>
<proteinExistence type="predicted"/>
<gene>
    <name evidence="2" type="ORF">AVT10_06015</name>
</gene>
<dbReference type="RefSeq" id="WP_066693101.1">
    <property type="nucleotide sequence ID" value="NZ_LQQO01000045.1"/>
</dbReference>
<dbReference type="EMBL" id="LQQO01000045">
    <property type="protein sequence ID" value="KZE10905.1"/>
    <property type="molecule type" value="Genomic_DNA"/>
</dbReference>
<reference evidence="3" key="1">
    <citation type="submission" date="2016-01" db="EMBL/GenBank/DDBJ databases">
        <title>Draft genome of Chromobacterium sp. F49.</title>
        <authorList>
            <person name="Hong K.W."/>
        </authorList>
    </citation>
    <scope>NUCLEOTIDE SEQUENCE [LARGE SCALE GENOMIC DNA]</scope>
    <source>
        <strain evidence="3">CN3</strain>
    </source>
</reference>
<dbReference type="Pfam" id="PF10108">
    <property type="entry name" value="DNA_pol_B_exo2"/>
    <property type="match status" value="1"/>
</dbReference>
<accession>A0ABR5Y977</accession>
<evidence type="ECO:0000259" key="1">
    <source>
        <dbReference type="Pfam" id="PF10108"/>
    </source>
</evidence>
<dbReference type="InterPro" id="IPR019288">
    <property type="entry name" value="3'-5'_exonuclease_PolB-like"/>
</dbReference>
<evidence type="ECO:0000313" key="2">
    <source>
        <dbReference type="EMBL" id="KZE10905.1"/>
    </source>
</evidence>
<protein>
    <recommendedName>
        <fullName evidence="1">Predicted 3'-5' exonuclease PolB-like domain-containing protein</fullName>
    </recommendedName>
</protein>
<dbReference type="InterPro" id="IPR036397">
    <property type="entry name" value="RNaseH_sf"/>
</dbReference>
<name>A0ABR5Y977_9SPHN</name>
<evidence type="ECO:0000313" key="3">
    <source>
        <dbReference type="Proteomes" id="UP000076609"/>
    </source>
</evidence>